<evidence type="ECO:0000313" key="2">
    <source>
        <dbReference type="EMBL" id="ACV96776.1"/>
    </source>
</evidence>
<geneLocation type="mitochondrion" evidence="2"/>
<dbReference type="AlphaFoldDB" id="G4V259"/>
<sequence>MLVVFLSFLSLIFKWLRLLFILISFEFILMSCFFIFSFINGGMAMIFFISVSVVTSLLGLIMIVNNVFFFGSDMVVF</sequence>
<keyword evidence="1" id="KW-0472">Membrane</keyword>
<name>G4V259_WELSI</name>
<evidence type="ECO:0000256" key="1">
    <source>
        <dbReference type="SAM" id="Phobius"/>
    </source>
</evidence>
<proteinExistence type="predicted"/>
<feature type="transmembrane region" description="Helical" evidence="1">
    <location>
        <begin position="15"/>
        <end position="39"/>
    </location>
</feature>
<gene>
    <name evidence="2" type="primary">nad4L</name>
</gene>
<keyword evidence="1" id="KW-0812">Transmembrane</keyword>
<reference evidence="2" key="1">
    <citation type="journal article" date="2011" name="BMC Genomics">
        <title>Monophyly of clade III nematodes is not supported by phylogenetic analysis of complete mitochondrial genome sequences.</title>
        <authorList>
            <person name="Park J.K."/>
            <person name="Sultana T."/>
            <person name="Lee S.H."/>
            <person name="Kang S."/>
            <person name="Kim H.K."/>
            <person name="Min G.S."/>
            <person name="Eom K.S."/>
            <person name="Nadler S.A."/>
        </authorList>
    </citation>
    <scope>NUCLEOTIDE SEQUENCE</scope>
</reference>
<protein>
    <submittedName>
        <fullName evidence="2">NADH dehydrogenase subunit 4L</fullName>
    </submittedName>
</protein>
<accession>G4V259</accession>
<keyword evidence="1" id="KW-1133">Transmembrane helix</keyword>
<dbReference type="EMBL" id="GQ332427">
    <property type="protein sequence ID" value="ACV96776.1"/>
    <property type="molecule type" value="Genomic_DNA"/>
</dbReference>
<organism evidence="2">
    <name type="scientific">Wellcomia siamensis</name>
    <name type="common">Parasitic roundworm</name>
    <dbReference type="NCBI Taxonomy" id="435744"/>
    <lineage>
        <taxon>Eukaryota</taxon>
        <taxon>Metazoa</taxon>
        <taxon>Ecdysozoa</taxon>
        <taxon>Nematoda</taxon>
        <taxon>Chromadorea</taxon>
        <taxon>Rhabditida</taxon>
        <taxon>Spirurina</taxon>
        <taxon>Oxyuridomorpha</taxon>
        <taxon>Oxyuroidea</taxon>
        <taxon>Oxyuridae</taxon>
        <taxon>Wellcomia</taxon>
    </lineage>
</organism>
<feature type="transmembrane region" description="Helical" evidence="1">
    <location>
        <begin position="46"/>
        <end position="71"/>
    </location>
</feature>
<keyword evidence="2" id="KW-0496">Mitochondrion</keyword>